<dbReference type="Pfam" id="PF00443">
    <property type="entry name" value="UCH"/>
    <property type="match status" value="1"/>
</dbReference>
<protein>
    <recommendedName>
        <fullName evidence="2">ubiquitinyl hydrolase 1</fullName>
        <ecNumber evidence="2">3.4.19.12</ecNumber>
    </recommendedName>
</protein>
<dbReference type="InterPro" id="IPR050185">
    <property type="entry name" value="Ub_carboxyl-term_hydrolase"/>
</dbReference>
<feature type="compositionally biased region" description="Low complexity" evidence="3">
    <location>
        <begin position="1021"/>
        <end position="1040"/>
    </location>
</feature>
<evidence type="ECO:0000256" key="2">
    <source>
        <dbReference type="ARBA" id="ARBA00012759"/>
    </source>
</evidence>
<evidence type="ECO:0000313" key="5">
    <source>
        <dbReference type="EMBL" id="KAK3579493.1"/>
    </source>
</evidence>
<feature type="domain" description="USP" evidence="4">
    <location>
        <begin position="174"/>
        <end position="770"/>
    </location>
</feature>
<feature type="compositionally biased region" description="Acidic residues" evidence="3">
    <location>
        <begin position="17"/>
        <end position="27"/>
    </location>
</feature>
<reference evidence="5" key="2">
    <citation type="journal article" date="2021" name="Genome Biol. Evol.">
        <title>Developing a high-quality reference genome for a parasitic bivalve with doubly uniparental inheritance (Bivalvia: Unionida).</title>
        <authorList>
            <person name="Smith C.H."/>
        </authorList>
    </citation>
    <scope>NUCLEOTIDE SEQUENCE</scope>
    <source>
        <strain evidence="5">CHS0354</strain>
        <tissue evidence="5">Mantle</tissue>
    </source>
</reference>
<evidence type="ECO:0000259" key="4">
    <source>
        <dbReference type="PROSITE" id="PS50235"/>
    </source>
</evidence>
<dbReference type="GO" id="GO:0016579">
    <property type="term" value="P:protein deubiquitination"/>
    <property type="evidence" value="ECO:0007669"/>
    <property type="project" value="InterPro"/>
</dbReference>
<accession>A0AAE0VIG5</accession>
<feature type="region of interest" description="Disordered" evidence="3">
    <location>
        <begin position="799"/>
        <end position="832"/>
    </location>
</feature>
<comment type="catalytic activity">
    <reaction evidence="1">
        <text>Thiol-dependent hydrolysis of ester, thioester, amide, peptide and isopeptide bonds formed by the C-terminal Gly of ubiquitin (a 76-residue protein attached to proteins as an intracellular targeting signal).</text>
        <dbReference type="EC" id="3.4.19.12"/>
    </reaction>
</comment>
<feature type="region of interest" description="Disordered" evidence="3">
    <location>
        <begin position="1122"/>
        <end position="1219"/>
    </location>
</feature>
<feature type="region of interest" description="Disordered" evidence="3">
    <location>
        <begin position="916"/>
        <end position="937"/>
    </location>
</feature>
<sequence>MKKSERARRRRTSSEGDILDDEDEDDTSMIRSLSDHHRNVKKSCQSVSTSDLSLRQYEQETDPHYKTLPIKPKNKYSSFRGVRALMNKLMNSNSGTVSKPGQSEGLVKGGLTPTLRRREVGAVDTAASRAKKVTSGEYETQERMVNCDSTSRPLRTKTMLQVLLPKWEHTPGTMGIYNHGNTCFINAVIQCLSNTDLFTEYFIKNDLQINKSALGKRLAFGITKTADVTEQLAVLIRSLWSGHYTAEVSDHFKNVVSKHNAQYKGSSQHDAQEFLLWLLDTINEELNSNSSKKKAKDMKALKEKPSTASSDAISALSQGCPLYNKFQALFQSSLTCAHCTKQSNTHESYFCLSLPVPQKSCRPVYINLVFLKDIPKQPKQLKIGKMCSTNDTVGDLREHLCKDMEISLQQLILCQIYDDGFRNTYGDEQPICDIHESETVYAFEAFLPDKVNQKSLEYEQIQILLVHVEKMSSPAKCFRFCSPQLIRLPRDVDYKTLQVEILQSMGDAIHEDILHSYTKLELLFKLRVVDGGATDCYLPTDVDMPLYTQAVERALSTYGEEYGPQHVKLVVEWSTVVKMRVVRYDDDPVEEHSTVHKVRLSQQQPTDISLDECFKLFTREEKLTGEDAWLCPHCGQQQQGTIKKFGLWSLPDVLVIHLKRFRQSGVRRTKLNNLIKFPLSALDMGKYVISTENQLETDSDLETSLTGDQYVYDLYGICNHYGNMNGGHYTAFCKNPVDGCWYQYDDHIVKTIESAEVVTKAAYILFYQRRKYSRAIVENLRFGKHWIFQLYGFSPVQESETVPENQMDRSSSKDRMSSQDHRVPTRQNIPEKSLVDEVDHWSEHTQNQKQNSIKNDHSSRTQFDLVVSGKSVIHSGVAKGDNYGNFERGSARGLGRNDPDSSQVFEKLVVRLESLSPDSERHSAQSELDSKNSVQNRYKHERHLSMPLTEHRNASEISRYLVSQDPSHDILNGKPPFHPNSSKVVLNNERNLQNQTLVSGERLVLQTNNFRLEKTTNFQRSDSIGPSSPSSKAGSGPESGTLSSKTARAQSDKVASHNSENNNSACHSDYINEHSQGIDTWSLSKQPHQSPSPEVNGKTHWLTPQPTRKIESGLTSRHAEIQRQLSNPSHSSSRLSRPPFPHQTENATSKSHDYDRHANISGRLKSYHPDLDQSSTDEHKYFRRHDHRRSTSATRRELPEPSGYATVGRVSRKPQTSEQYRRDETLFNSIGAPHDMLTQHHSVQLSLGANTSHSFHESAPHSEAVRKIHEPRSRAPLNYDPYRYQDHTTTDFPRYQPHMHTGKLISKLVMRHNQYSKDASCLKESSV</sequence>
<dbReference type="PANTHER" id="PTHR21646">
    <property type="entry name" value="UBIQUITIN CARBOXYL-TERMINAL HYDROLASE"/>
    <property type="match status" value="1"/>
</dbReference>
<feature type="compositionally biased region" description="Low complexity" evidence="3">
    <location>
        <begin position="1125"/>
        <end position="1137"/>
    </location>
</feature>
<dbReference type="GO" id="GO:0004843">
    <property type="term" value="F:cysteine-type deubiquitinase activity"/>
    <property type="evidence" value="ECO:0007669"/>
    <property type="project" value="UniProtKB-EC"/>
</dbReference>
<dbReference type="InterPro" id="IPR028889">
    <property type="entry name" value="USP"/>
</dbReference>
<reference evidence="5" key="1">
    <citation type="journal article" date="2021" name="Genome Biol. Evol.">
        <title>A High-Quality Reference Genome for a Parasitic Bivalve with Doubly Uniparental Inheritance (Bivalvia: Unionida).</title>
        <authorList>
            <person name="Smith C.H."/>
        </authorList>
    </citation>
    <scope>NUCLEOTIDE SEQUENCE</scope>
    <source>
        <strain evidence="5">CHS0354</strain>
    </source>
</reference>
<dbReference type="PANTHER" id="PTHR21646:SF14">
    <property type="entry name" value="FI05488P"/>
    <property type="match status" value="1"/>
</dbReference>
<dbReference type="PROSITE" id="PS00973">
    <property type="entry name" value="USP_2"/>
    <property type="match status" value="1"/>
</dbReference>
<feature type="region of interest" description="Disordered" evidence="3">
    <location>
        <begin position="877"/>
        <end position="900"/>
    </location>
</feature>
<proteinExistence type="predicted"/>
<dbReference type="Proteomes" id="UP001195483">
    <property type="component" value="Unassembled WGS sequence"/>
</dbReference>
<feature type="compositionally biased region" description="Basic residues" evidence="3">
    <location>
        <begin position="1"/>
        <end position="11"/>
    </location>
</feature>
<dbReference type="CDD" id="cd02674">
    <property type="entry name" value="Peptidase_C19R"/>
    <property type="match status" value="1"/>
</dbReference>
<dbReference type="InterPro" id="IPR038765">
    <property type="entry name" value="Papain-like_cys_pep_sf"/>
</dbReference>
<evidence type="ECO:0000256" key="3">
    <source>
        <dbReference type="SAM" id="MobiDB-lite"/>
    </source>
</evidence>
<dbReference type="PROSITE" id="PS00972">
    <property type="entry name" value="USP_1"/>
    <property type="match status" value="1"/>
</dbReference>
<gene>
    <name evidence="5" type="ORF">CHS0354_028312</name>
</gene>
<feature type="compositionally biased region" description="Polar residues" evidence="3">
    <location>
        <begin position="1056"/>
        <end position="1066"/>
    </location>
</feature>
<feature type="compositionally biased region" description="Polar residues" evidence="3">
    <location>
        <begin position="1081"/>
        <end position="1093"/>
    </location>
</feature>
<organism evidence="5 6">
    <name type="scientific">Potamilus streckersoni</name>
    <dbReference type="NCBI Taxonomy" id="2493646"/>
    <lineage>
        <taxon>Eukaryota</taxon>
        <taxon>Metazoa</taxon>
        <taxon>Spiralia</taxon>
        <taxon>Lophotrochozoa</taxon>
        <taxon>Mollusca</taxon>
        <taxon>Bivalvia</taxon>
        <taxon>Autobranchia</taxon>
        <taxon>Heteroconchia</taxon>
        <taxon>Palaeoheterodonta</taxon>
        <taxon>Unionida</taxon>
        <taxon>Unionoidea</taxon>
        <taxon>Unionidae</taxon>
        <taxon>Ambleminae</taxon>
        <taxon>Lampsilini</taxon>
        <taxon>Potamilus</taxon>
    </lineage>
</organism>
<evidence type="ECO:0000256" key="1">
    <source>
        <dbReference type="ARBA" id="ARBA00000707"/>
    </source>
</evidence>
<dbReference type="Gene3D" id="3.90.70.10">
    <property type="entry name" value="Cysteine proteinases"/>
    <property type="match status" value="2"/>
</dbReference>
<dbReference type="PROSITE" id="PS50235">
    <property type="entry name" value="USP_3"/>
    <property type="match status" value="1"/>
</dbReference>
<feature type="compositionally biased region" description="Basic and acidic residues" evidence="3">
    <location>
        <begin position="918"/>
        <end position="930"/>
    </location>
</feature>
<feature type="compositionally biased region" description="Basic and acidic residues" evidence="3">
    <location>
        <begin position="806"/>
        <end position="823"/>
    </location>
</feature>
<comment type="caution">
    <text evidence="5">The sequence shown here is derived from an EMBL/GenBank/DDBJ whole genome shotgun (WGS) entry which is preliminary data.</text>
</comment>
<dbReference type="InterPro" id="IPR018200">
    <property type="entry name" value="USP_CS"/>
</dbReference>
<dbReference type="EC" id="3.4.19.12" evidence="2"/>
<name>A0AAE0VIG5_9BIVA</name>
<dbReference type="EMBL" id="JAEAOA010001694">
    <property type="protein sequence ID" value="KAK3579493.1"/>
    <property type="molecule type" value="Genomic_DNA"/>
</dbReference>
<dbReference type="SUPFAM" id="SSF54001">
    <property type="entry name" value="Cysteine proteinases"/>
    <property type="match status" value="1"/>
</dbReference>
<evidence type="ECO:0000313" key="6">
    <source>
        <dbReference type="Proteomes" id="UP001195483"/>
    </source>
</evidence>
<feature type="region of interest" description="Disordered" evidence="3">
    <location>
        <begin position="1081"/>
        <end position="1105"/>
    </location>
</feature>
<feature type="compositionally biased region" description="Basic residues" evidence="3">
    <location>
        <begin position="1181"/>
        <end position="1190"/>
    </location>
</feature>
<dbReference type="InterPro" id="IPR001394">
    <property type="entry name" value="Peptidase_C19_UCH"/>
</dbReference>
<feature type="compositionally biased region" description="Polar residues" evidence="3">
    <location>
        <begin position="42"/>
        <end position="53"/>
    </location>
</feature>
<feature type="region of interest" description="Disordered" evidence="3">
    <location>
        <begin position="1"/>
        <end position="67"/>
    </location>
</feature>
<feature type="region of interest" description="Disordered" evidence="3">
    <location>
        <begin position="1014"/>
        <end position="1069"/>
    </location>
</feature>
<reference evidence="5" key="3">
    <citation type="submission" date="2023-05" db="EMBL/GenBank/DDBJ databases">
        <authorList>
            <person name="Smith C.H."/>
        </authorList>
    </citation>
    <scope>NUCLEOTIDE SEQUENCE</scope>
    <source>
        <strain evidence="5">CHS0354</strain>
        <tissue evidence="5">Mantle</tissue>
    </source>
</reference>
<keyword evidence="6" id="KW-1185">Reference proteome</keyword>
<feature type="compositionally biased region" description="Basic and acidic residues" evidence="3">
    <location>
        <begin position="1167"/>
        <end position="1180"/>
    </location>
</feature>